<dbReference type="SMART" id="SM00205">
    <property type="entry name" value="THN"/>
    <property type="match status" value="1"/>
</dbReference>
<dbReference type="EMBL" id="JAGGNH010000009">
    <property type="protein sequence ID" value="KAJ0963580.1"/>
    <property type="molecule type" value="Genomic_DNA"/>
</dbReference>
<dbReference type="Pfam" id="PF00314">
    <property type="entry name" value="Thaumatin"/>
    <property type="match status" value="1"/>
</dbReference>
<dbReference type="InterPro" id="IPR001938">
    <property type="entry name" value="Thaumatin"/>
</dbReference>
<reference evidence="3" key="2">
    <citation type="journal article" date="2022" name="Hortic Res">
        <title>The genome of Dioscorea zingiberensis sheds light on the biosynthesis, origin and evolution of the medicinally important diosgenin saponins.</title>
        <authorList>
            <person name="Li Y."/>
            <person name="Tan C."/>
            <person name="Li Z."/>
            <person name="Guo J."/>
            <person name="Li S."/>
            <person name="Chen X."/>
            <person name="Wang C."/>
            <person name="Dai X."/>
            <person name="Yang H."/>
            <person name="Song W."/>
            <person name="Hou L."/>
            <person name="Xu J."/>
            <person name="Tong Z."/>
            <person name="Xu A."/>
            <person name="Yuan X."/>
            <person name="Wang W."/>
            <person name="Yang Q."/>
            <person name="Chen L."/>
            <person name="Sun Z."/>
            <person name="Wang K."/>
            <person name="Pan B."/>
            <person name="Chen J."/>
            <person name="Bao Y."/>
            <person name="Liu F."/>
            <person name="Qi X."/>
            <person name="Gang D.R."/>
            <person name="Wen J."/>
            <person name="Li J."/>
        </authorList>
    </citation>
    <scope>NUCLEOTIDE SEQUENCE</scope>
    <source>
        <strain evidence="3">Dzin_1.0</strain>
    </source>
</reference>
<feature type="signal peptide" evidence="2">
    <location>
        <begin position="1"/>
        <end position="18"/>
    </location>
</feature>
<dbReference type="FunFam" id="2.60.110.10:FF:000004">
    <property type="entry name" value="THAUMATIN-LIKE PROTEIN 1"/>
    <property type="match status" value="1"/>
</dbReference>
<dbReference type="PROSITE" id="PS51367">
    <property type="entry name" value="THAUMATIN_2"/>
    <property type="match status" value="1"/>
</dbReference>
<feature type="chain" id="PRO_5038592703" description="Thaumatin-like protein" evidence="2">
    <location>
        <begin position="19"/>
        <end position="247"/>
    </location>
</feature>
<gene>
    <name evidence="3" type="ORF">J5N97_028702</name>
</gene>
<feature type="disulfide bond" evidence="1">
    <location>
        <begin position="77"/>
        <end position="88"/>
    </location>
</feature>
<proteinExistence type="predicted"/>
<evidence type="ECO:0000313" key="3">
    <source>
        <dbReference type="EMBL" id="KAJ0963580.1"/>
    </source>
</evidence>
<feature type="disulfide bond" evidence="1">
    <location>
        <begin position="27"/>
        <end position="244"/>
    </location>
</feature>
<organism evidence="3 4">
    <name type="scientific">Dioscorea zingiberensis</name>
    <dbReference type="NCBI Taxonomy" id="325984"/>
    <lineage>
        <taxon>Eukaryota</taxon>
        <taxon>Viridiplantae</taxon>
        <taxon>Streptophyta</taxon>
        <taxon>Embryophyta</taxon>
        <taxon>Tracheophyta</taxon>
        <taxon>Spermatophyta</taxon>
        <taxon>Magnoliopsida</taxon>
        <taxon>Liliopsida</taxon>
        <taxon>Dioscoreales</taxon>
        <taxon>Dioscoreaceae</taxon>
        <taxon>Dioscorea</taxon>
    </lineage>
</organism>
<dbReference type="PRINTS" id="PR00347">
    <property type="entry name" value="THAUMATIN"/>
</dbReference>
<feature type="disulfide bond" evidence="1">
    <location>
        <begin position="160"/>
        <end position="180"/>
    </location>
</feature>
<feature type="disulfide bond" evidence="1">
    <location>
        <begin position="147"/>
        <end position="233"/>
    </location>
</feature>
<reference evidence="3" key="1">
    <citation type="submission" date="2021-03" db="EMBL/GenBank/DDBJ databases">
        <authorList>
            <person name="Li Z."/>
            <person name="Yang C."/>
        </authorList>
    </citation>
    <scope>NUCLEOTIDE SEQUENCE</scope>
    <source>
        <strain evidence="3">Dzin_1.0</strain>
        <tissue evidence="3">Leaf</tissue>
    </source>
</reference>
<feature type="disulfide bond" evidence="1">
    <location>
        <begin position="93"/>
        <end position="100"/>
    </location>
</feature>
<evidence type="ECO:0008006" key="5">
    <source>
        <dbReference type="Google" id="ProtNLM"/>
    </source>
</evidence>
<keyword evidence="2" id="KW-0732">Signal</keyword>
<evidence type="ECO:0000256" key="1">
    <source>
        <dbReference type="PIRSR" id="PIRSR002703-1"/>
    </source>
</evidence>
<name>A0A9D5BZM6_9LILI</name>
<dbReference type="PIRSF" id="PIRSF002703">
    <property type="entry name" value="Thaumatin"/>
    <property type="match status" value="1"/>
</dbReference>
<keyword evidence="4" id="KW-1185">Reference proteome</keyword>
<dbReference type="SUPFAM" id="SSF49870">
    <property type="entry name" value="Osmotin, thaumatin-like protein"/>
    <property type="match status" value="1"/>
</dbReference>
<keyword evidence="1" id="KW-1015">Disulfide bond</keyword>
<dbReference type="Proteomes" id="UP001085076">
    <property type="component" value="Miscellaneous, Linkage group lg09"/>
</dbReference>
<comment type="caution">
    <text evidence="3">The sequence shown here is derived from an EMBL/GenBank/DDBJ whole genome shotgun (WGS) entry which is preliminary data.</text>
</comment>
<accession>A0A9D5BZM6</accession>
<feature type="disulfide bond" evidence="1">
    <location>
        <begin position="184"/>
        <end position="193"/>
    </location>
</feature>
<protein>
    <recommendedName>
        <fullName evidence="5">Thaumatin-like protein</fullName>
    </recommendedName>
</protein>
<dbReference type="Gene3D" id="2.60.110.10">
    <property type="entry name" value="Thaumatin"/>
    <property type="match status" value="1"/>
</dbReference>
<feature type="disulfide bond" evidence="1">
    <location>
        <begin position="152"/>
        <end position="217"/>
    </location>
</feature>
<evidence type="ECO:0000313" key="4">
    <source>
        <dbReference type="Proteomes" id="UP001085076"/>
    </source>
</evidence>
<dbReference type="PANTHER" id="PTHR31048">
    <property type="entry name" value="OS03G0233200 PROTEIN"/>
    <property type="match status" value="1"/>
</dbReference>
<dbReference type="AlphaFoldDB" id="A0A9D5BZM6"/>
<dbReference type="InterPro" id="IPR037176">
    <property type="entry name" value="Osmotin/thaumatin-like_sf"/>
</dbReference>
<feature type="disulfide bond" evidence="1">
    <location>
        <begin position="194"/>
        <end position="204"/>
    </location>
</feature>
<dbReference type="OrthoDB" id="430315at2759"/>
<sequence length="247" mass="26089">MKLMKLIIFMLLLQGAVGATLEIENSCNYNIWPAISNNPSSPLVPKDLTGFLLPPNASKTIPIPSGWSGRLWARTLCAPAGRFHRLNCTTGDCNTGALQCGSLPHPPITLIDINSASSAALNDSYELTLVAGFNVPVSVIPPRDSGCRVASCTADVNAACPPELRLVANEGGGGDQVIACMSACQALNDDVECCSGEYRGVDKCKPTKYNDFFKGLCPSAMTHFLDNCSTFGCASGSDYVIRFCGGV</sequence>
<evidence type="ECO:0000256" key="2">
    <source>
        <dbReference type="SAM" id="SignalP"/>
    </source>
</evidence>